<evidence type="ECO:0000313" key="2">
    <source>
        <dbReference type="EMBL" id="KAK7070941.1"/>
    </source>
</evidence>
<protein>
    <recommendedName>
        <fullName evidence="4">C2H2-type domain-containing protein</fullName>
    </recommendedName>
</protein>
<accession>A0AAN8ZW69</accession>
<dbReference type="EMBL" id="JAXCGZ010015186">
    <property type="protein sequence ID" value="KAK7070941.1"/>
    <property type="molecule type" value="Genomic_DNA"/>
</dbReference>
<feature type="region of interest" description="Disordered" evidence="1">
    <location>
        <begin position="86"/>
        <end position="115"/>
    </location>
</feature>
<proteinExistence type="predicted"/>
<feature type="compositionally biased region" description="Pro residues" evidence="1">
    <location>
        <begin position="94"/>
        <end position="107"/>
    </location>
</feature>
<dbReference type="InterPro" id="IPR036236">
    <property type="entry name" value="Znf_C2H2_sf"/>
</dbReference>
<evidence type="ECO:0000256" key="1">
    <source>
        <dbReference type="SAM" id="MobiDB-lite"/>
    </source>
</evidence>
<name>A0AAN8ZW69_HALRR</name>
<sequence length="115" mass="12482">MLIPSSIDTWFSKSSFLRHKALCVEEELVVASASHQYMHWPSRRPAVCPGCGKFFKFKYNMKIHLKKCVAAHGHLVSGLMGVSGGGDEVAAHPTLPPPPLPPPPQPHPHGAHSTS</sequence>
<dbReference type="Proteomes" id="UP001381693">
    <property type="component" value="Unassembled WGS sequence"/>
</dbReference>
<gene>
    <name evidence="2" type="ORF">SK128_022329</name>
</gene>
<dbReference type="AlphaFoldDB" id="A0AAN8ZW69"/>
<organism evidence="2 3">
    <name type="scientific">Halocaridina rubra</name>
    <name type="common">Hawaiian red shrimp</name>
    <dbReference type="NCBI Taxonomy" id="373956"/>
    <lineage>
        <taxon>Eukaryota</taxon>
        <taxon>Metazoa</taxon>
        <taxon>Ecdysozoa</taxon>
        <taxon>Arthropoda</taxon>
        <taxon>Crustacea</taxon>
        <taxon>Multicrustacea</taxon>
        <taxon>Malacostraca</taxon>
        <taxon>Eumalacostraca</taxon>
        <taxon>Eucarida</taxon>
        <taxon>Decapoda</taxon>
        <taxon>Pleocyemata</taxon>
        <taxon>Caridea</taxon>
        <taxon>Atyoidea</taxon>
        <taxon>Atyidae</taxon>
        <taxon>Halocaridina</taxon>
    </lineage>
</organism>
<reference evidence="2 3" key="1">
    <citation type="submission" date="2023-11" db="EMBL/GenBank/DDBJ databases">
        <title>Halocaridina rubra genome assembly.</title>
        <authorList>
            <person name="Smith C."/>
        </authorList>
    </citation>
    <scope>NUCLEOTIDE SEQUENCE [LARGE SCALE GENOMIC DNA]</scope>
    <source>
        <strain evidence="2">EP-1</strain>
        <tissue evidence="2">Whole</tissue>
    </source>
</reference>
<dbReference type="SUPFAM" id="SSF57667">
    <property type="entry name" value="beta-beta-alpha zinc fingers"/>
    <property type="match status" value="1"/>
</dbReference>
<comment type="caution">
    <text evidence="2">The sequence shown here is derived from an EMBL/GenBank/DDBJ whole genome shotgun (WGS) entry which is preliminary data.</text>
</comment>
<keyword evidence="3" id="KW-1185">Reference proteome</keyword>
<evidence type="ECO:0000313" key="3">
    <source>
        <dbReference type="Proteomes" id="UP001381693"/>
    </source>
</evidence>
<evidence type="ECO:0008006" key="4">
    <source>
        <dbReference type="Google" id="ProtNLM"/>
    </source>
</evidence>